<feature type="region of interest" description="Disordered" evidence="1">
    <location>
        <begin position="1"/>
        <end position="23"/>
    </location>
</feature>
<sequence>MTSPYEEGSGYDEAAGHYRDCPAHPDHAAAGTPACHCEGITRSADNYFADGPDVALPWPGDTRG</sequence>
<gene>
    <name evidence="2" type="ORF">GCM10010328_66580</name>
</gene>
<accession>A0ABQ3CDB7</accession>
<proteinExistence type="predicted"/>
<evidence type="ECO:0000256" key="1">
    <source>
        <dbReference type="SAM" id="MobiDB-lite"/>
    </source>
</evidence>
<evidence type="ECO:0000313" key="2">
    <source>
        <dbReference type="EMBL" id="GGZ82890.1"/>
    </source>
</evidence>
<feature type="compositionally biased region" description="Basic and acidic residues" evidence="1">
    <location>
        <begin position="14"/>
        <end position="23"/>
    </location>
</feature>
<name>A0ABQ3CDB7_9ACTN</name>
<comment type="caution">
    <text evidence="2">The sequence shown here is derived from an EMBL/GenBank/DDBJ whole genome shotgun (WGS) entry which is preliminary data.</text>
</comment>
<keyword evidence="3" id="KW-1185">Reference proteome</keyword>
<protein>
    <submittedName>
        <fullName evidence="2">Uncharacterized protein</fullName>
    </submittedName>
</protein>
<organism evidence="2 3">
    <name type="scientific">Streptomyces rubiginosohelvolus</name>
    <dbReference type="NCBI Taxonomy" id="67362"/>
    <lineage>
        <taxon>Bacteria</taxon>
        <taxon>Bacillati</taxon>
        <taxon>Actinomycetota</taxon>
        <taxon>Actinomycetes</taxon>
        <taxon>Kitasatosporales</taxon>
        <taxon>Streptomycetaceae</taxon>
        <taxon>Streptomyces</taxon>
    </lineage>
</organism>
<dbReference type="EMBL" id="BMUW01000029">
    <property type="protein sequence ID" value="GGZ82890.1"/>
    <property type="molecule type" value="Genomic_DNA"/>
</dbReference>
<evidence type="ECO:0000313" key="3">
    <source>
        <dbReference type="Proteomes" id="UP000624183"/>
    </source>
</evidence>
<dbReference type="Proteomes" id="UP000624183">
    <property type="component" value="Unassembled WGS sequence"/>
</dbReference>
<reference evidence="3" key="1">
    <citation type="journal article" date="2019" name="Int. J. Syst. Evol. Microbiol.">
        <title>The Global Catalogue of Microorganisms (GCM) 10K type strain sequencing project: providing services to taxonomists for standard genome sequencing and annotation.</title>
        <authorList>
            <consortium name="The Broad Institute Genomics Platform"/>
            <consortium name="The Broad Institute Genome Sequencing Center for Infectious Disease"/>
            <person name="Wu L."/>
            <person name="Ma J."/>
        </authorList>
    </citation>
    <scope>NUCLEOTIDE SEQUENCE [LARGE SCALE GENOMIC DNA]</scope>
    <source>
        <strain evidence="3">JCM 4602</strain>
    </source>
</reference>